<reference evidence="10" key="2">
    <citation type="submission" date="2019-11" db="UniProtKB">
        <authorList>
            <consortium name="WormBaseParasite"/>
        </authorList>
    </citation>
    <scope>IDENTIFICATION</scope>
</reference>
<keyword evidence="4 5" id="KW-0440">LIM domain</keyword>
<keyword evidence="2" id="KW-0677">Repeat</keyword>
<evidence type="ECO:0000256" key="1">
    <source>
        <dbReference type="ARBA" id="ARBA00022723"/>
    </source>
</evidence>
<feature type="region of interest" description="Disordered" evidence="6">
    <location>
        <begin position="170"/>
        <end position="257"/>
    </location>
</feature>
<evidence type="ECO:0000256" key="6">
    <source>
        <dbReference type="SAM" id="MobiDB-lite"/>
    </source>
</evidence>
<organism evidence="10">
    <name type="scientific">Mesocestoides corti</name>
    <name type="common">Flatworm</name>
    <dbReference type="NCBI Taxonomy" id="53468"/>
    <lineage>
        <taxon>Eukaryota</taxon>
        <taxon>Metazoa</taxon>
        <taxon>Spiralia</taxon>
        <taxon>Lophotrochozoa</taxon>
        <taxon>Platyhelminthes</taxon>
        <taxon>Cestoda</taxon>
        <taxon>Eucestoda</taxon>
        <taxon>Cyclophyllidea</taxon>
        <taxon>Mesocestoididae</taxon>
        <taxon>Mesocestoides</taxon>
    </lineage>
</organism>
<sequence>MSDYFYGRRPTSLASTFNERAGPRTSDDRRFHHPVKPAQRTPHYAQVSELYPMQARSDSPSDFRYRPTADITMPESSLLGSSHGRVGGGGGGVAIPVVHLSSPSSFYPSRGSVSRAAAATGPVTSGTTRSGSGSLLRKTTQVSSPTFPSDPEAEVDALTNVLIQRMETPRSGGIMSPHEASSDGTASPAGSIQRGGGGGSVSSRIGRLQQQQTQQRVGSPSTMNLSSASNNTNNGSPLTIGSPRTSSPTNSSGSSGVGDSFLQNNCFRCQKPLVPPEGTTLGPGINPPPIVTLTGALAVRLHEACFTCYLCRTKLNPEGYYHSVRRLLCPTCVRDGAVESCAKCRRPIGERVVRALGAPYHPSCFVCSMCQTHLDSKPFTLDVHDRPLCLEDFHRRYAPRCAVCSRPITPEAGSQEAQRVVAGDGDYHLRCYGVRAPDSASTTPTPSMAAA</sequence>
<evidence type="ECO:0000256" key="5">
    <source>
        <dbReference type="PROSITE-ProRule" id="PRU00125"/>
    </source>
</evidence>
<dbReference type="Gene3D" id="2.10.110.10">
    <property type="entry name" value="Cysteine Rich Protein"/>
    <property type="match status" value="3"/>
</dbReference>
<dbReference type="GO" id="GO:0046872">
    <property type="term" value="F:metal ion binding"/>
    <property type="evidence" value="ECO:0007669"/>
    <property type="project" value="UniProtKB-KW"/>
</dbReference>
<dbReference type="WBParaSite" id="MCU_012873-RA">
    <property type="protein sequence ID" value="MCU_012873-RA"/>
    <property type="gene ID" value="MCU_012873"/>
</dbReference>
<dbReference type="SUPFAM" id="SSF57716">
    <property type="entry name" value="Glucocorticoid receptor-like (DNA-binding domain)"/>
    <property type="match status" value="2"/>
</dbReference>
<keyword evidence="3 5" id="KW-0862">Zinc</keyword>
<reference evidence="8 9" key="1">
    <citation type="submission" date="2018-10" db="EMBL/GenBank/DDBJ databases">
        <authorList>
            <consortium name="Pathogen Informatics"/>
        </authorList>
    </citation>
    <scope>NUCLEOTIDE SEQUENCE [LARGE SCALE GENOMIC DNA]</scope>
</reference>
<dbReference type="PROSITE" id="PS50023">
    <property type="entry name" value="LIM_DOMAIN_2"/>
    <property type="match status" value="1"/>
</dbReference>
<dbReference type="PROSITE" id="PS00478">
    <property type="entry name" value="LIM_DOMAIN_1"/>
    <property type="match status" value="1"/>
</dbReference>
<dbReference type="OrthoDB" id="25414at2759"/>
<evidence type="ECO:0000313" key="8">
    <source>
        <dbReference type="EMBL" id="VDD78349.1"/>
    </source>
</evidence>
<feature type="compositionally biased region" description="Low complexity" evidence="6">
    <location>
        <begin position="241"/>
        <end position="257"/>
    </location>
</feature>
<dbReference type="CDD" id="cd08368">
    <property type="entry name" value="LIM"/>
    <property type="match status" value="1"/>
</dbReference>
<feature type="domain" description="LIM zinc-binding" evidence="7">
    <location>
        <begin position="339"/>
        <end position="399"/>
    </location>
</feature>
<proteinExistence type="predicted"/>
<keyword evidence="1 5" id="KW-0479">Metal-binding</keyword>
<name>A0A0R3UBQ3_MESCO</name>
<dbReference type="AlphaFoldDB" id="A0A0R3UBQ3"/>
<dbReference type="STRING" id="53468.A0A0R3UBQ3"/>
<dbReference type="SMART" id="SM00132">
    <property type="entry name" value="LIM"/>
    <property type="match status" value="2"/>
</dbReference>
<protein>
    <submittedName>
        <fullName evidence="10">LIM zinc-binding domain-containing protein</fullName>
    </submittedName>
</protein>
<accession>A0A0R3UBQ3</accession>
<evidence type="ECO:0000256" key="4">
    <source>
        <dbReference type="ARBA" id="ARBA00023038"/>
    </source>
</evidence>
<dbReference type="Proteomes" id="UP000267029">
    <property type="component" value="Unassembled WGS sequence"/>
</dbReference>
<feature type="region of interest" description="Disordered" evidence="6">
    <location>
        <begin position="106"/>
        <end position="154"/>
    </location>
</feature>
<evidence type="ECO:0000313" key="9">
    <source>
        <dbReference type="Proteomes" id="UP000267029"/>
    </source>
</evidence>
<dbReference type="GO" id="GO:0098609">
    <property type="term" value="P:cell-cell adhesion"/>
    <property type="evidence" value="ECO:0007669"/>
    <property type="project" value="TreeGrafter"/>
</dbReference>
<dbReference type="InterPro" id="IPR001781">
    <property type="entry name" value="Znf_LIM"/>
</dbReference>
<gene>
    <name evidence="8" type="ORF">MCOS_LOCUS4352</name>
</gene>
<dbReference type="GO" id="GO:0001725">
    <property type="term" value="C:stress fiber"/>
    <property type="evidence" value="ECO:0007669"/>
    <property type="project" value="TreeGrafter"/>
</dbReference>
<keyword evidence="9" id="KW-1185">Reference proteome</keyword>
<dbReference type="PANTHER" id="PTHR24207:SF2">
    <property type="entry name" value="ZYX102 PROTEIN"/>
    <property type="match status" value="1"/>
</dbReference>
<feature type="region of interest" description="Disordered" evidence="6">
    <location>
        <begin position="1"/>
        <end position="39"/>
    </location>
</feature>
<feature type="compositionally biased region" description="Polar residues" evidence="6">
    <location>
        <begin position="216"/>
        <end position="239"/>
    </location>
</feature>
<dbReference type="Pfam" id="PF00412">
    <property type="entry name" value="LIM"/>
    <property type="match status" value="2"/>
</dbReference>
<dbReference type="PANTHER" id="PTHR24207">
    <property type="entry name" value="ZYX102 PROTEIN"/>
    <property type="match status" value="1"/>
</dbReference>
<feature type="compositionally biased region" description="Low complexity" evidence="6">
    <location>
        <begin position="106"/>
        <end position="134"/>
    </location>
</feature>
<dbReference type="EMBL" id="UXSR01001533">
    <property type="protein sequence ID" value="VDD78349.1"/>
    <property type="molecule type" value="Genomic_DNA"/>
</dbReference>
<feature type="compositionally biased region" description="Basic and acidic residues" evidence="6">
    <location>
        <begin position="21"/>
        <end position="30"/>
    </location>
</feature>
<dbReference type="GO" id="GO:0005925">
    <property type="term" value="C:focal adhesion"/>
    <property type="evidence" value="ECO:0007669"/>
    <property type="project" value="TreeGrafter"/>
</dbReference>
<feature type="compositionally biased region" description="Low complexity" evidence="6">
    <location>
        <begin position="201"/>
        <end position="215"/>
    </location>
</feature>
<evidence type="ECO:0000313" key="10">
    <source>
        <dbReference type="WBParaSite" id="MCU_012873-RA"/>
    </source>
</evidence>
<feature type="compositionally biased region" description="Polar residues" evidence="6">
    <location>
        <begin position="137"/>
        <end position="147"/>
    </location>
</feature>
<evidence type="ECO:0000259" key="7">
    <source>
        <dbReference type="PROSITE" id="PS50023"/>
    </source>
</evidence>
<evidence type="ECO:0000256" key="2">
    <source>
        <dbReference type="ARBA" id="ARBA00022737"/>
    </source>
</evidence>
<evidence type="ECO:0000256" key="3">
    <source>
        <dbReference type="ARBA" id="ARBA00022833"/>
    </source>
</evidence>